<feature type="transmembrane region" description="Helical" evidence="1">
    <location>
        <begin position="148"/>
        <end position="167"/>
    </location>
</feature>
<proteinExistence type="predicted"/>
<reference evidence="2 3" key="1">
    <citation type="journal article" date="2016" name="Mol. Biol. Evol.">
        <title>Genome-Wide Survey of Gut Fungi (Harpellales) Reveals the First Horizontally Transferred Ubiquitin Gene from a Mosquito Host.</title>
        <authorList>
            <person name="Wang Y."/>
            <person name="White M.M."/>
            <person name="Kvist S."/>
            <person name="Moncalvo J.M."/>
        </authorList>
    </citation>
    <scope>NUCLEOTIDE SEQUENCE [LARGE SCALE GENOMIC DNA]</scope>
    <source>
        <strain evidence="2 3">ALG-7-W6</strain>
    </source>
</reference>
<dbReference type="Proteomes" id="UP000187455">
    <property type="component" value="Unassembled WGS sequence"/>
</dbReference>
<feature type="transmembrane region" description="Helical" evidence="1">
    <location>
        <begin position="197"/>
        <end position="214"/>
    </location>
</feature>
<accession>A0A1R0H237</accession>
<dbReference type="AlphaFoldDB" id="A0A1R0H237"/>
<keyword evidence="1" id="KW-1133">Transmembrane helix</keyword>
<organism evidence="2 3">
    <name type="scientific">Smittium mucronatum</name>
    <dbReference type="NCBI Taxonomy" id="133383"/>
    <lineage>
        <taxon>Eukaryota</taxon>
        <taxon>Fungi</taxon>
        <taxon>Fungi incertae sedis</taxon>
        <taxon>Zoopagomycota</taxon>
        <taxon>Kickxellomycotina</taxon>
        <taxon>Harpellomycetes</taxon>
        <taxon>Harpellales</taxon>
        <taxon>Legeriomycetaceae</taxon>
        <taxon>Smittium</taxon>
    </lineage>
</organism>
<evidence type="ECO:0000313" key="3">
    <source>
        <dbReference type="Proteomes" id="UP000187455"/>
    </source>
</evidence>
<name>A0A1R0H237_9FUNG</name>
<protein>
    <submittedName>
        <fullName evidence="2">Uncharacterized protein</fullName>
    </submittedName>
</protein>
<dbReference type="EMBL" id="LSSL01001006">
    <property type="protein sequence ID" value="OLY83214.1"/>
    <property type="molecule type" value="Genomic_DNA"/>
</dbReference>
<feature type="transmembrane region" description="Helical" evidence="1">
    <location>
        <begin position="274"/>
        <end position="296"/>
    </location>
</feature>
<sequence>MSTEFLYNYVNISPFRLLSAICCQIAIFQNFNLAEDFKSYSKCSKLLSKALFLTIFISATFILDMYISDMMFGKSTIQYNQIFLRGLNWYSHFSETIYICTIASILYSGVSFFKKNKVCRESCHEDLENSEITEIGIFGYSCSDYFDFNIFCIVALALAITIPVLIIPLCNSNLFSSNCDLLDERTLILMKVLLKDIWAYLASVFSLYALYVSTKSKKVFSAPLTEKTQIKEEEESLLNQENNLQAQTLDLESNVSTSGWCCINFQIPRIVVPWFIVSLLTIILPSFSRAIGYIGIDTPVTRYLSFISNVIYETKGIYILCAILSMPRDERI</sequence>
<gene>
    <name evidence="2" type="ORF">AYI68_g2655</name>
</gene>
<dbReference type="OrthoDB" id="10463934at2759"/>
<evidence type="ECO:0000313" key="2">
    <source>
        <dbReference type="EMBL" id="OLY83214.1"/>
    </source>
</evidence>
<keyword evidence="3" id="KW-1185">Reference proteome</keyword>
<comment type="caution">
    <text evidence="2">The sequence shown here is derived from an EMBL/GenBank/DDBJ whole genome shotgun (WGS) entry which is preliminary data.</text>
</comment>
<evidence type="ECO:0000256" key="1">
    <source>
        <dbReference type="SAM" id="Phobius"/>
    </source>
</evidence>
<feature type="transmembrane region" description="Helical" evidence="1">
    <location>
        <begin position="46"/>
        <end position="67"/>
    </location>
</feature>
<keyword evidence="1" id="KW-0472">Membrane</keyword>
<feature type="transmembrane region" description="Helical" evidence="1">
    <location>
        <begin position="15"/>
        <end position="34"/>
    </location>
</feature>
<feature type="transmembrane region" description="Helical" evidence="1">
    <location>
        <begin position="87"/>
        <end position="107"/>
    </location>
</feature>
<feature type="transmembrane region" description="Helical" evidence="1">
    <location>
        <begin position="302"/>
        <end position="324"/>
    </location>
</feature>
<keyword evidence="1" id="KW-0812">Transmembrane</keyword>